<organism evidence="3 4">
    <name type="scientific">Nakamurella flava</name>
    <dbReference type="NCBI Taxonomy" id="2576308"/>
    <lineage>
        <taxon>Bacteria</taxon>
        <taxon>Bacillati</taxon>
        <taxon>Actinomycetota</taxon>
        <taxon>Actinomycetes</taxon>
        <taxon>Nakamurellales</taxon>
        <taxon>Nakamurellaceae</taxon>
        <taxon>Nakamurella</taxon>
    </lineage>
</organism>
<dbReference type="RefSeq" id="WP_137450593.1">
    <property type="nucleotide sequence ID" value="NZ_SZZH01000003.1"/>
</dbReference>
<dbReference type="OrthoDB" id="5191452at2"/>
<dbReference type="InterPro" id="IPR019692">
    <property type="entry name" value="CFP-6_PH"/>
</dbReference>
<proteinExistence type="predicted"/>
<keyword evidence="1" id="KW-0472">Membrane</keyword>
<evidence type="ECO:0000259" key="2">
    <source>
        <dbReference type="Pfam" id="PF10756"/>
    </source>
</evidence>
<keyword evidence="1" id="KW-1133">Transmembrane helix</keyword>
<feature type="transmembrane region" description="Helical" evidence="1">
    <location>
        <begin position="32"/>
        <end position="53"/>
    </location>
</feature>
<dbReference type="EMBL" id="SZZH01000003">
    <property type="protein sequence ID" value="TKV58932.1"/>
    <property type="molecule type" value="Genomic_DNA"/>
</dbReference>
<dbReference type="Pfam" id="PF10756">
    <property type="entry name" value="bPH_6"/>
    <property type="match status" value="1"/>
</dbReference>
<gene>
    <name evidence="3" type="ORF">FDO65_15740</name>
</gene>
<evidence type="ECO:0000313" key="3">
    <source>
        <dbReference type="EMBL" id="TKV58932.1"/>
    </source>
</evidence>
<keyword evidence="4" id="KW-1185">Reference proteome</keyword>
<feature type="domain" description="Low molecular weight protein antigen 6 PH" evidence="2">
    <location>
        <begin position="88"/>
        <end position="157"/>
    </location>
</feature>
<protein>
    <submittedName>
        <fullName evidence="3">PH domain-containing protein</fullName>
    </submittedName>
</protein>
<comment type="caution">
    <text evidence="3">The sequence shown here is derived from an EMBL/GenBank/DDBJ whole genome shotgun (WGS) entry which is preliminary data.</text>
</comment>
<feature type="transmembrane region" description="Helical" evidence="1">
    <location>
        <begin position="65"/>
        <end position="87"/>
    </location>
</feature>
<name>A0A4U6QFW2_9ACTN</name>
<reference evidence="3 4" key="1">
    <citation type="submission" date="2019-05" db="EMBL/GenBank/DDBJ databases">
        <title>Nakamurella sp. N5BH11, whole genome shotgun sequence.</title>
        <authorList>
            <person name="Tuo L."/>
        </authorList>
    </citation>
    <scope>NUCLEOTIDE SEQUENCE [LARGE SCALE GENOMIC DNA]</scope>
    <source>
        <strain evidence="3 4">N5BH11</strain>
    </source>
</reference>
<dbReference type="Proteomes" id="UP000306985">
    <property type="component" value="Unassembled WGS sequence"/>
</dbReference>
<sequence>MTGPDPRPMAPDEWRPRDRGAVLLQVRPRRMVWIAGAAAFVTLATAVVVGILLKASGDAGITFRTFDQVGIIGVGALMAAAMMTAALPRLRVYETGVAVRNIAGEKFYPWPLVQRIRFPPGSPWAQLLLPDDEATPVLAVQAMDRGRAVRAMNELRDLHARFGPAPMVRPAGAPPPVVEDPDRPLGRLEIIDRRLAEKGGKGRGRRGGR</sequence>
<evidence type="ECO:0000256" key="1">
    <source>
        <dbReference type="SAM" id="Phobius"/>
    </source>
</evidence>
<accession>A0A4U6QFW2</accession>
<dbReference type="AlphaFoldDB" id="A0A4U6QFW2"/>
<keyword evidence="1" id="KW-0812">Transmembrane</keyword>
<evidence type="ECO:0000313" key="4">
    <source>
        <dbReference type="Proteomes" id="UP000306985"/>
    </source>
</evidence>